<comment type="similarity">
    <text evidence="2">Belongs to the peptidase S9A family.</text>
</comment>
<evidence type="ECO:0000256" key="3">
    <source>
        <dbReference type="ARBA" id="ARBA00011897"/>
    </source>
</evidence>
<dbReference type="InterPro" id="IPR023302">
    <property type="entry name" value="Pept_S9A_N"/>
</dbReference>
<evidence type="ECO:0000256" key="4">
    <source>
        <dbReference type="ARBA" id="ARBA00022670"/>
    </source>
</evidence>
<organism evidence="9 10">
    <name type="scientific">Tahibacter aquaticus</name>
    <dbReference type="NCBI Taxonomy" id="520092"/>
    <lineage>
        <taxon>Bacteria</taxon>
        <taxon>Pseudomonadati</taxon>
        <taxon>Pseudomonadota</taxon>
        <taxon>Gammaproteobacteria</taxon>
        <taxon>Lysobacterales</taxon>
        <taxon>Rhodanobacteraceae</taxon>
        <taxon>Tahibacter</taxon>
    </lineage>
</organism>
<dbReference type="Proteomes" id="UP000295293">
    <property type="component" value="Unassembled WGS sequence"/>
</dbReference>
<dbReference type="PROSITE" id="PS00708">
    <property type="entry name" value="PRO_ENDOPEP_SER"/>
    <property type="match status" value="1"/>
</dbReference>
<comment type="catalytic activity">
    <reaction evidence="1">
        <text>Hydrolysis of Pro-|-Xaa &gt;&gt; Ala-|-Xaa in oligopeptides.</text>
        <dbReference type="EC" id="3.4.21.26"/>
    </reaction>
</comment>
<feature type="domain" description="Peptidase S9A N-terminal" evidence="8">
    <location>
        <begin position="31"/>
        <end position="434"/>
    </location>
</feature>
<dbReference type="GO" id="GO:0005829">
    <property type="term" value="C:cytosol"/>
    <property type="evidence" value="ECO:0007669"/>
    <property type="project" value="TreeGrafter"/>
</dbReference>
<name>A0A4R6YWC7_9GAMM</name>
<proteinExistence type="inferred from homology"/>
<keyword evidence="6" id="KW-0720">Serine protease</keyword>
<dbReference type="AlphaFoldDB" id="A0A4R6YWC7"/>
<dbReference type="GO" id="GO:0004252">
    <property type="term" value="F:serine-type endopeptidase activity"/>
    <property type="evidence" value="ECO:0007669"/>
    <property type="project" value="UniProtKB-EC"/>
</dbReference>
<dbReference type="GO" id="GO:0006508">
    <property type="term" value="P:proteolysis"/>
    <property type="evidence" value="ECO:0007669"/>
    <property type="project" value="UniProtKB-KW"/>
</dbReference>
<evidence type="ECO:0000313" key="10">
    <source>
        <dbReference type="Proteomes" id="UP000295293"/>
    </source>
</evidence>
<evidence type="ECO:0000259" key="7">
    <source>
        <dbReference type="Pfam" id="PF00326"/>
    </source>
</evidence>
<keyword evidence="4" id="KW-0645">Protease</keyword>
<dbReference type="GO" id="GO:0070012">
    <property type="term" value="F:oligopeptidase activity"/>
    <property type="evidence" value="ECO:0007669"/>
    <property type="project" value="TreeGrafter"/>
</dbReference>
<dbReference type="OrthoDB" id="9801421at2"/>
<dbReference type="EMBL" id="SNZH01000007">
    <property type="protein sequence ID" value="TDR43130.1"/>
    <property type="molecule type" value="Genomic_DNA"/>
</dbReference>
<dbReference type="EC" id="3.4.21.26" evidence="3"/>
<comment type="caution">
    <text evidence="9">The sequence shown here is derived from an EMBL/GenBank/DDBJ whole genome shotgun (WGS) entry which is preliminary data.</text>
</comment>
<evidence type="ECO:0000256" key="1">
    <source>
        <dbReference type="ARBA" id="ARBA00001070"/>
    </source>
</evidence>
<dbReference type="Pfam" id="PF00326">
    <property type="entry name" value="Peptidase_S9"/>
    <property type="match status" value="1"/>
</dbReference>
<dbReference type="PRINTS" id="PR00862">
    <property type="entry name" value="PROLIGOPTASE"/>
</dbReference>
<dbReference type="InterPro" id="IPR051167">
    <property type="entry name" value="Prolyl_oligopep/macrocyclase"/>
</dbReference>
<dbReference type="PANTHER" id="PTHR42881:SF2">
    <property type="entry name" value="PROLYL ENDOPEPTIDASE"/>
    <property type="match status" value="1"/>
</dbReference>
<dbReference type="InterPro" id="IPR029058">
    <property type="entry name" value="AB_hydrolase_fold"/>
</dbReference>
<feature type="domain" description="Peptidase S9 prolyl oligopeptidase catalytic" evidence="7">
    <location>
        <begin position="496"/>
        <end position="709"/>
    </location>
</feature>
<evidence type="ECO:0000256" key="6">
    <source>
        <dbReference type="ARBA" id="ARBA00022825"/>
    </source>
</evidence>
<dbReference type="SUPFAM" id="SSF53474">
    <property type="entry name" value="alpha/beta-Hydrolases"/>
    <property type="match status" value="1"/>
</dbReference>
<sequence>MRLPLILFPALLVLAACQPVKKETVPSLTYPASKKVSQVDTYHDQQIADPYRWLEDIDSADTAAWVKAQNDVTTAYLARIPGRERIAARLTEIWNFNRWSAPSREGKQWFWSKNDGLQNQAVLYAGDKPDSDGRVLLDPNSLSTDGTVALKDTAFSADGKYMAYGLSSGGSDWEEWRVLDVASGKPTEDVLKWVKFSAVDWSRDGKGFWYSRYDEPQGENVLKAKNEYQKLYFHKRGTPQSEDVLVYERKDQPDWSFGADATDDGRYLVVSVSRGTEQKNLVLYRDLKAKGKAAEFKELIGQWKAEYDFVGNVGSKFYFRTDDAAPRGRLIAIDVAKPAEKNWKTIVEQSDDSLLKANMAGGQLVLNYLHDASSRLRRFDMNGKAKGDIALPGLGTVPSIQSRAGDKLLHYTFTSYTTPTAVYSYDIGKNKGALLHAPTTAFDANQYETRQVFYTSKDGTRVPMFITGKKELNLDGNNPTILYGYGGFKISQVPGFKPSIATWLDQGGVFAVANLRGGGEYGREWHEAGTKLNKQNVFDDFIAAAEYLVQEKYTSPQRLAIQGGSNGGLLVAAVELQRPDLFAAAVPAVGVLDMLRFREFTIGKAWESDYGSVLDVQEFAALRAYSPLHNVKSGVAYPATLITTGDHDDRVFPAHSFKFAAAMQAANPKGKPQLIRIDVRAGHGAGKPTGKQIAEAADVYAFILNAFGMAQ</sequence>
<dbReference type="InterPro" id="IPR002471">
    <property type="entry name" value="Pept_S9_AS"/>
</dbReference>
<dbReference type="InterPro" id="IPR002470">
    <property type="entry name" value="Peptidase_S9A"/>
</dbReference>
<dbReference type="InterPro" id="IPR001375">
    <property type="entry name" value="Peptidase_S9_cat"/>
</dbReference>
<dbReference type="Pfam" id="PF02897">
    <property type="entry name" value="Peptidase_S9_N"/>
    <property type="match status" value="1"/>
</dbReference>
<dbReference type="PANTHER" id="PTHR42881">
    <property type="entry name" value="PROLYL ENDOPEPTIDASE"/>
    <property type="match status" value="1"/>
</dbReference>
<evidence type="ECO:0000256" key="5">
    <source>
        <dbReference type="ARBA" id="ARBA00022801"/>
    </source>
</evidence>
<dbReference type="PROSITE" id="PS51257">
    <property type="entry name" value="PROKAR_LIPOPROTEIN"/>
    <property type="match status" value="1"/>
</dbReference>
<evidence type="ECO:0000259" key="8">
    <source>
        <dbReference type="Pfam" id="PF02897"/>
    </source>
</evidence>
<dbReference type="FunFam" id="2.130.10.120:FF:000001">
    <property type="entry name" value="Prolyl endopeptidase"/>
    <property type="match status" value="1"/>
</dbReference>
<gene>
    <name evidence="9" type="ORF">DFR29_107138</name>
</gene>
<evidence type="ECO:0000256" key="2">
    <source>
        <dbReference type="ARBA" id="ARBA00005228"/>
    </source>
</evidence>
<dbReference type="Gene3D" id="3.40.50.1820">
    <property type="entry name" value="alpha/beta hydrolase"/>
    <property type="match status" value="1"/>
</dbReference>
<dbReference type="Gene3D" id="2.130.10.120">
    <property type="entry name" value="Prolyl oligopeptidase, N-terminal domain"/>
    <property type="match status" value="1"/>
</dbReference>
<dbReference type="FunFam" id="3.40.50.1820:FF:000005">
    <property type="entry name" value="Prolyl endopeptidase"/>
    <property type="match status" value="1"/>
</dbReference>
<reference evidence="9 10" key="1">
    <citation type="submission" date="2019-03" db="EMBL/GenBank/DDBJ databases">
        <title>Genomic Encyclopedia of Type Strains, Phase IV (KMG-IV): sequencing the most valuable type-strain genomes for metagenomic binning, comparative biology and taxonomic classification.</title>
        <authorList>
            <person name="Goeker M."/>
        </authorList>
    </citation>
    <scope>NUCLEOTIDE SEQUENCE [LARGE SCALE GENOMIC DNA]</scope>
    <source>
        <strain evidence="9 10">DSM 21667</strain>
    </source>
</reference>
<accession>A0A4R6YWC7</accession>
<evidence type="ECO:0000313" key="9">
    <source>
        <dbReference type="EMBL" id="TDR43130.1"/>
    </source>
</evidence>
<keyword evidence="5" id="KW-0378">Hydrolase</keyword>
<dbReference type="RefSeq" id="WP_133819044.1">
    <property type="nucleotide sequence ID" value="NZ_SNZH01000007.1"/>
</dbReference>
<protein>
    <recommendedName>
        <fullName evidence="3">prolyl oligopeptidase</fullName>
        <ecNumber evidence="3">3.4.21.26</ecNumber>
    </recommendedName>
</protein>
<dbReference type="SUPFAM" id="SSF50993">
    <property type="entry name" value="Peptidase/esterase 'gauge' domain"/>
    <property type="match status" value="1"/>
</dbReference>
<keyword evidence="10" id="KW-1185">Reference proteome</keyword>